<dbReference type="EMBL" id="CP002839">
    <property type="protein sequence ID" value="AEH37069.1"/>
    <property type="molecule type" value="Genomic_DNA"/>
</dbReference>
<dbReference type="RefSeq" id="WP_013879960.1">
    <property type="nucleotide sequence ID" value="NC_015666.1"/>
</dbReference>
<evidence type="ECO:0008006" key="3">
    <source>
        <dbReference type="Google" id="ProtNLM"/>
    </source>
</evidence>
<dbReference type="Proteomes" id="UP000006794">
    <property type="component" value="Chromosome"/>
</dbReference>
<accession>F8DBF4</accession>
<organism evidence="1 2">
    <name type="scientific">Halopiger xanaduensis (strain DSM 18323 / JCM 14033 / SH-6)</name>
    <dbReference type="NCBI Taxonomy" id="797210"/>
    <lineage>
        <taxon>Archaea</taxon>
        <taxon>Methanobacteriati</taxon>
        <taxon>Methanobacteriota</taxon>
        <taxon>Stenosarchaea group</taxon>
        <taxon>Halobacteria</taxon>
        <taxon>Halobacteriales</taxon>
        <taxon>Natrialbaceae</taxon>
        <taxon>Halopiger</taxon>
    </lineage>
</organism>
<name>F8DBF4_HALXS</name>
<dbReference type="HOGENOM" id="CLU_2152721_0_0_2"/>
<sequence length="126" mass="14211">MSMAIAHFAFGAAMTTLVITFLVPDVRYPRTLLLLGGGWAMIPDFHWVSPVAKAQLRAVHQTSLWTDLFWFHRTLDRVDPTDSKTVSAMFLALFMLATVLAEHRSYRVPDAVESTYDAYLDTDSSE</sequence>
<evidence type="ECO:0000313" key="2">
    <source>
        <dbReference type="Proteomes" id="UP000006794"/>
    </source>
</evidence>
<dbReference type="GeneID" id="10797406"/>
<dbReference type="KEGG" id="hxa:Halxa_2450"/>
<evidence type="ECO:0000313" key="1">
    <source>
        <dbReference type="EMBL" id="AEH37069.1"/>
    </source>
</evidence>
<reference evidence="1 2" key="1">
    <citation type="journal article" date="2012" name="Stand. Genomic Sci.">
        <title>Complete genome sequence of Halopiger xanaduensis type strain (SH-6(T)).</title>
        <authorList>
            <person name="Anderson I."/>
            <person name="Tindall B.J."/>
            <person name="Rohde M."/>
            <person name="Lucas S."/>
            <person name="Han J."/>
            <person name="Lapidus A."/>
            <person name="Cheng J.F."/>
            <person name="Goodwin L."/>
            <person name="Pitluck S."/>
            <person name="Peters L."/>
            <person name="Pati A."/>
            <person name="Mikhailova N."/>
            <person name="Pagani I."/>
            <person name="Teshima H."/>
            <person name="Han C."/>
            <person name="Tapia R."/>
            <person name="Land M."/>
            <person name="Woyke T."/>
            <person name="Klenk H.P."/>
            <person name="Kyrpides N."/>
            <person name="Ivanova N."/>
        </authorList>
    </citation>
    <scope>NUCLEOTIDE SEQUENCE [LARGE SCALE GENOMIC DNA]</scope>
    <source>
        <strain evidence="2">DSM 18323 / JCM 14033 / SH-6</strain>
    </source>
</reference>
<dbReference type="eggNOG" id="arCOG11959">
    <property type="taxonomic scope" value="Archaea"/>
</dbReference>
<protein>
    <recommendedName>
        <fullName evidence="3">Membrane-bound metal-dependent hydrolase</fullName>
    </recommendedName>
</protein>
<gene>
    <name evidence="1" type="ordered locus">Halxa_2450</name>
</gene>
<dbReference type="AlphaFoldDB" id="F8DBF4"/>
<dbReference type="OrthoDB" id="236291at2157"/>
<proteinExistence type="predicted"/>
<keyword evidence="2" id="KW-1185">Reference proteome</keyword>